<evidence type="ECO:0000313" key="1">
    <source>
        <dbReference type="EMBL" id="RKU42532.1"/>
    </source>
</evidence>
<gene>
    <name evidence="1" type="ORF">DL546_004895</name>
</gene>
<protein>
    <submittedName>
        <fullName evidence="1">Uncharacterized protein</fullName>
    </submittedName>
</protein>
<keyword evidence="2" id="KW-1185">Reference proteome</keyword>
<name>A0A420Y3T4_9PEZI</name>
<dbReference type="EMBL" id="QVQW01000055">
    <property type="protein sequence ID" value="RKU42532.1"/>
    <property type="molecule type" value="Genomic_DNA"/>
</dbReference>
<proteinExistence type="predicted"/>
<comment type="caution">
    <text evidence="1">The sequence shown here is derived from an EMBL/GenBank/DDBJ whole genome shotgun (WGS) entry which is preliminary data.</text>
</comment>
<sequence>MAPTQASQVIDDFFATDLSQWQNVNGATSLPTIYVTLGETTIEMERPSRLRSLLYAIHETFGVAYGHKLVLLLVHSCCNIGHYTEITEGSFCLVHEGTHIRVKLVPGRFPLEVDDE</sequence>
<dbReference type="AlphaFoldDB" id="A0A420Y3T4"/>
<dbReference type="Proteomes" id="UP000275385">
    <property type="component" value="Unassembled WGS sequence"/>
</dbReference>
<organism evidence="1 2">
    <name type="scientific">Coniochaeta pulveracea</name>
    <dbReference type="NCBI Taxonomy" id="177199"/>
    <lineage>
        <taxon>Eukaryota</taxon>
        <taxon>Fungi</taxon>
        <taxon>Dikarya</taxon>
        <taxon>Ascomycota</taxon>
        <taxon>Pezizomycotina</taxon>
        <taxon>Sordariomycetes</taxon>
        <taxon>Sordariomycetidae</taxon>
        <taxon>Coniochaetales</taxon>
        <taxon>Coniochaetaceae</taxon>
        <taxon>Coniochaeta</taxon>
    </lineage>
</organism>
<accession>A0A420Y3T4</accession>
<reference evidence="1 2" key="1">
    <citation type="submission" date="2018-08" db="EMBL/GenBank/DDBJ databases">
        <title>Draft genome of the lignicolous fungus Coniochaeta pulveracea.</title>
        <authorList>
            <person name="Borstlap C.J."/>
            <person name="De Witt R.N."/>
            <person name="Botha A."/>
            <person name="Volschenk H."/>
        </authorList>
    </citation>
    <scope>NUCLEOTIDE SEQUENCE [LARGE SCALE GENOMIC DNA]</scope>
    <source>
        <strain evidence="1 2">CAB683</strain>
    </source>
</reference>
<evidence type="ECO:0000313" key="2">
    <source>
        <dbReference type="Proteomes" id="UP000275385"/>
    </source>
</evidence>